<dbReference type="InterPro" id="IPR052900">
    <property type="entry name" value="Phospholipid_Metab_Enz"/>
</dbReference>
<feature type="chain" id="PRO_5003781864" evidence="1">
    <location>
        <begin position="24"/>
        <end position="528"/>
    </location>
</feature>
<organism evidence="4 5">
    <name type="scientific">SAR86 cluster bacterium SAR86B</name>
    <dbReference type="NCBI Taxonomy" id="1123867"/>
    <lineage>
        <taxon>Bacteria</taxon>
        <taxon>Pseudomonadati</taxon>
        <taxon>Pseudomonadota</taxon>
        <taxon>Gammaproteobacteria</taxon>
        <taxon>SAR86 cluster</taxon>
    </lineage>
</organism>
<dbReference type="Pfam" id="PF16655">
    <property type="entry name" value="PhoD_N"/>
    <property type="match status" value="1"/>
</dbReference>
<keyword evidence="1" id="KW-0732">Signal</keyword>
<dbReference type="Proteomes" id="UP000010116">
    <property type="component" value="Unassembled WGS sequence"/>
</dbReference>
<dbReference type="InterPro" id="IPR018946">
    <property type="entry name" value="PhoD-like_MPP"/>
</dbReference>
<feature type="domain" description="PhoD-like phosphatase metallophosphatase" evidence="2">
    <location>
        <begin position="137"/>
        <end position="501"/>
    </location>
</feature>
<accession>J4WW82</accession>
<name>J4WW82_9GAMM</name>
<evidence type="ECO:0000313" key="5">
    <source>
        <dbReference type="Proteomes" id="UP000010116"/>
    </source>
</evidence>
<evidence type="ECO:0000259" key="3">
    <source>
        <dbReference type="Pfam" id="PF16655"/>
    </source>
</evidence>
<evidence type="ECO:0000313" key="4">
    <source>
        <dbReference type="EMBL" id="EJP72515.1"/>
    </source>
</evidence>
<dbReference type="InterPro" id="IPR038607">
    <property type="entry name" value="PhoD-like_sf"/>
</dbReference>
<evidence type="ECO:0000256" key="1">
    <source>
        <dbReference type="SAM" id="SignalP"/>
    </source>
</evidence>
<dbReference type="PANTHER" id="PTHR43606:SF7">
    <property type="entry name" value="PHOSPHATASE, PUTATIVE (AFU_ORTHOLOGUE AFUA_6G08710)-RELATED"/>
    <property type="match status" value="1"/>
</dbReference>
<dbReference type="HOGENOM" id="CLU_015982_1_0_6"/>
<dbReference type="Gene3D" id="3.60.21.70">
    <property type="entry name" value="PhoD-like phosphatase"/>
    <property type="match status" value="1"/>
</dbReference>
<dbReference type="AlphaFoldDB" id="J4WW82"/>
<dbReference type="SUPFAM" id="SSF56300">
    <property type="entry name" value="Metallo-dependent phosphatases"/>
    <property type="match status" value="1"/>
</dbReference>
<feature type="signal peptide" evidence="1">
    <location>
        <begin position="1"/>
        <end position="23"/>
    </location>
</feature>
<dbReference type="Gene3D" id="2.60.40.380">
    <property type="entry name" value="Purple acid phosphatase-like, N-terminal"/>
    <property type="match status" value="1"/>
</dbReference>
<reference evidence="4 5" key="1">
    <citation type="journal article" date="2012" name="ISME J.">
        <title>Genomic insights to SAR86, an abundant and uncultivated marine bacterial lineage.</title>
        <authorList>
            <person name="Dupont C.L."/>
            <person name="Rusch D.B."/>
            <person name="Yooseph S."/>
            <person name="Lombardo M.J."/>
            <person name="Richter R.A."/>
            <person name="Valas R."/>
            <person name="Novotny M."/>
            <person name="Yee-Greenbaum J."/>
            <person name="Selengut J.D."/>
            <person name="Haft D.H."/>
            <person name="Halpern A.L."/>
            <person name="Lasken R.S."/>
            <person name="Nealson K."/>
            <person name="Friedman R."/>
            <person name="Venter J.C."/>
        </authorList>
    </citation>
    <scope>NUCLEOTIDE SEQUENCE [LARGE SCALE GENOMIC DNA]</scope>
</reference>
<dbReference type="Pfam" id="PF09423">
    <property type="entry name" value="PhoD"/>
    <property type="match status" value="1"/>
</dbReference>
<dbReference type="PANTHER" id="PTHR43606">
    <property type="entry name" value="PHOSPHATASE, PUTATIVE (AFU_ORTHOLOGUE AFUA_6G08710)-RELATED"/>
    <property type="match status" value="1"/>
</dbReference>
<proteinExistence type="predicted"/>
<evidence type="ECO:0000259" key="2">
    <source>
        <dbReference type="Pfam" id="PF09423"/>
    </source>
</evidence>
<gene>
    <name evidence="4" type="ORF">NT02SARS_1096</name>
</gene>
<feature type="domain" description="Phospholipase D N-terminal" evidence="3">
    <location>
        <begin position="35"/>
        <end position="125"/>
    </location>
</feature>
<dbReference type="InterPro" id="IPR029052">
    <property type="entry name" value="Metallo-depent_PP-like"/>
</dbReference>
<sequence length="528" mass="60928">MKRRPFVKLLIFLSSLIPFKLFSYDDNDKLVIFNHGVASGDPTNTNVVIWTKITTTSKYPIKILWEVSSDYNFNNIIASGYETAKKSNDYCIKADPYINKSFNNKTIYYRFSYKKSYSPVGKSKTLPIANPNEFNIAFCSCSNYPAGFFNAYKEIANNADIDLVLHLGDYLYEYDDKGYASEDSIKLDRVVDPLHEIISLNDYRKRHALYKTDPDLQLLHSNKPMIAVWDDHEFTNDSWKEGAENHSQNEGSFKKRKANALKAYYEWMPIREPKNKLKIWRKFEIGTLFQLFMLDTRSIYREKQINLDDYFINNSFDADQYKTDLNKQRVLVGNEQFKWLDNAVDSKFNWTIIGQQVLVSEVVLPSIFSKIDKSNIPSFIHKYLNIGGLNIPYNTDAWDGYPNERDKLFKILNKTNSSIVLTGDTHNSWAANLFDKNNKFVGIELGAPSISSPNTIDTFKNATTKIEKGFINENKNIKWTDGSNKGFVLLNIKPSNINVSFNYVSTVKSKIYQAFKGKTFNILPKTNI</sequence>
<protein>
    <submittedName>
        <fullName evidence="4">Alkaline phosphatase D</fullName>
    </submittedName>
</protein>
<dbReference type="InterPro" id="IPR032093">
    <property type="entry name" value="PhoD_N"/>
</dbReference>
<dbReference type="CDD" id="cd07389">
    <property type="entry name" value="MPP_PhoD"/>
    <property type="match status" value="1"/>
</dbReference>
<dbReference type="EMBL" id="JH611190">
    <property type="protein sequence ID" value="EJP72515.1"/>
    <property type="molecule type" value="Genomic_DNA"/>
</dbReference>